<evidence type="ECO:0000313" key="3">
    <source>
        <dbReference type="EMBL" id="MFD0916230.1"/>
    </source>
</evidence>
<protein>
    <submittedName>
        <fullName evidence="3">Beta strand repeat-containing protein</fullName>
    </submittedName>
</protein>
<feature type="domain" description="DUF7507" evidence="2">
    <location>
        <begin position="117"/>
        <end position="219"/>
    </location>
</feature>
<feature type="domain" description="DUF7507" evidence="2">
    <location>
        <begin position="13"/>
        <end position="95"/>
    </location>
</feature>
<feature type="domain" description="DUF7507" evidence="2">
    <location>
        <begin position="623"/>
        <end position="724"/>
    </location>
</feature>
<feature type="region of interest" description="Disordered" evidence="1">
    <location>
        <begin position="71"/>
        <end position="107"/>
    </location>
</feature>
<feature type="compositionally biased region" description="Polar residues" evidence="1">
    <location>
        <begin position="75"/>
        <end position="88"/>
    </location>
</feature>
<feature type="domain" description="DUF7507" evidence="2">
    <location>
        <begin position="245"/>
        <end position="345"/>
    </location>
</feature>
<dbReference type="NCBIfam" id="TIGR01451">
    <property type="entry name" value="B_ant_repeat"/>
    <property type="match status" value="6"/>
</dbReference>
<dbReference type="Gene3D" id="2.60.40.10">
    <property type="entry name" value="Immunoglobulins"/>
    <property type="match status" value="2"/>
</dbReference>
<evidence type="ECO:0000259" key="2">
    <source>
        <dbReference type="Pfam" id="PF24346"/>
    </source>
</evidence>
<feature type="domain" description="DUF7507" evidence="2">
    <location>
        <begin position="857"/>
        <end position="918"/>
    </location>
</feature>
<dbReference type="RefSeq" id="WP_377212093.1">
    <property type="nucleotide sequence ID" value="NZ_JBHTJV010000004.1"/>
</dbReference>
<evidence type="ECO:0000256" key="1">
    <source>
        <dbReference type="SAM" id="MobiDB-lite"/>
    </source>
</evidence>
<feature type="domain" description="DUF7507" evidence="2">
    <location>
        <begin position="736"/>
        <end position="830"/>
    </location>
</feature>
<dbReference type="Proteomes" id="UP001597101">
    <property type="component" value="Unassembled WGS sequence"/>
</dbReference>
<dbReference type="PANTHER" id="PTHR34819:SF5">
    <property type="entry name" value="CONSERVED REPEAT DOMAIN PROTEIN"/>
    <property type="match status" value="1"/>
</dbReference>
<name>A0ABW3FG34_9HYPH</name>
<comment type="caution">
    <text evidence="3">The sequence shown here is derived from an EMBL/GenBank/DDBJ whole genome shotgun (WGS) entry which is preliminary data.</text>
</comment>
<dbReference type="InterPro" id="IPR055354">
    <property type="entry name" value="DUF7507"/>
</dbReference>
<feature type="region of interest" description="Disordered" evidence="1">
    <location>
        <begin position="461"/>
        <end position="503"/>
    </location>
</feature>
<dbReference type="Pfam" id="PF24346">
    <property type="entry name" value="DUF7507"/>
    <property type="match status" value="9"/>
</dbReference>
<sequence>MADTSGLSNPPRKDDVLRYTFSILNTGNVTLSNITVTDGGAVVTGGPITLGPDEDDTITFEATHVLTQPEIDSGAYTNQATVSGTPPNGGTPVTDLSDDPTNPAGPNDPTVVPFVSQPRIELLKSAVLNDGGDGVADENDTISYTFTVRNTGNTTLSNITVSDPSVTVLGGPISLEPGQSDSSTFTAIYTLTQTDVDAGSVSNTATATGADPSGQPASDVSDSTNPGDGIGMNDPTVTPLPGSGSIAVEKTATLNDGGDGVQPGDRIVYAFTVRNTGNVTLTNITISDSGAAISGGPISSLAPGASDSTTIVGEYLVTQPDIDAGTYSNSALVTATDPSGGSVSDVSDDPTNAANSDPNGDGNPDDPTVIVIPQAPSLTVVKAGVLDDGGDGVADVGDAIDYTFVVTNTGNVRVSGITIDDPSAVVSGGPITLEAGASDVATFTARYVLTQPDIDAGTFANTATVNGTDPTGGPVSDVSDSANPADGGGDDDPTVTPLGSSPSIAITKSADTSGLLSPVQVGDAINYTFTVTNTGNVTLSGITVTDPGATVSGGPITLAPGASDTATFTASYAIQQADIDAGTYSNQATVAGNPPTGPPVNAVSDDPVTSDPSDPTIAVIPRAPSMSLVKNATNVAFQQPGDTADFDYIVTNTGNTTITTPITVTDNLIPTVTCPALPAGGLLPTASLTCTGQYVVQQADLDNGSVTNLASASTTPAGGPPITTPITSETIPATQAPALTVTKAAVETSYAAVGDIINYTFTLTNAGNLTLTGTTTVVDDRIGTIDCFTGNFLPGTSQTCVGSYTILQSDLDAGSVTNQAFAENGTVTSPPASVTVNADQAPALTVVKSSTDTTYAISIADDKINGAGGSVICPALPTSGLAPNGTLTCSGTYAVTQADLDAGSVTNIATASTPDGNGGTTISPPSDVTINATQAPSLTVVKAGVLDDGGDGVADVGDAIDYTFVVTNTGNVRVSGITID</sequence>
<reference evidence="4" key="1">
    <citation type="journal article" date="2019" name="Int. J. Syst. Evol. Microbiol.">
        <title>The Global Catalogue of Microorganisms (GCM) 10K type strain sequencing project: providing services to taxonomists for standard genome sequencing and annotation.</title>
        <authorList>
            <consortium name="The Broad Institute Genomics Platform"/>
            <consortium name="The Broad Institute Genome Sequencing Center for Infectious Disease"/>
            <person name="Wu L."/>
            <person name="Ma J."/>
        </authorList>
    </citation>
    <scope>NUCLEOTIDE SEQUENCE [LARGE SCALE GENOMIC DNA]</scope>
    <source>
        <strain evidence="4">CCUG 60023</strain>
    </source>
</reference>
<feature type="non-terminal residue" evidence="3">
    <location>
        <position position="980"/>
    </location>
</feature>
<organism evidence="3 4">
    <name type="scientific">Pseudahrensia aquimaris</name>
    <dbReference type="NCBI Taxonomy" id="744461"/>
    <lineage>
        <taxon>Bacteria</taxon>
        <taxon>Pseudomonadati</taxon>
        <taxon>Pseudomonadota</taxon>
        <taxon>Alphaproteobacteria</taxon>
        <taxon>Hyphomicrobiales</taxon>
        <taxon>Ahrensiaceae</taxon>
        <taxon>Pseudahrensia</taxon>
    </lineage>
</organism>
<feature type="region of interest" description="Disordered" evidence="1">
    <location>
        <begin position="202"/>
        <end position="244"/>
    </location>
</feature>
<feature type="domain" description="DUF7507" evidence="2">
    <location>
        <begin position="375"/>
        <end position="477"/>
    </location>
</feature>
<proteinExistence type="predicted"/>
<feature type="compositionally biased region" description="Polar residues" evidence="1">
    <location>
        <begin position="215"/>
        <end position="226"/>
    </location>
</feature>
<keyword evidence="4" id="KW-1185">Reference proteome</keyword>
<feature type="domain" description="DUF7507" evidence="2">
    <location>
        <begin position="935"/>
        <end position="979"/>
    </location>
</feature>
<dbReference type="PANTHER" id="PTHR34819">
    <property type="entry name" value="LARGE CYSTEINE-RICH PERIPLASMIC PROTEIN OMCB"/>
    <property type="match status" value="1"/>
</dbReference>
<feature type="region of interest" description="Disordered" evidence="1">
    <location>
        <begin position="591"/>
        <end position="613"/>
    </location>
</feature>
<feature type="compositionally biased region" description="Low complexity" evidence="1">
    <location>
        <begin position="357"/>
        <end position="367"/>
    </location>
</feature>
<feature type="compositionally biased region" description="Low complexity" evidence="1">
    <location>
        <begin position="603"/>
        <end position="613"/>
    </location>
</feature>
<dbReference type="InterPro" id="IPR047589">
    <property type="entry name" value="DUF11_rpt"/>
</dbReference>
<feature type="region of interest" description="Disordered" evidence="1">
    <location>
        <begin position="333"/>
        <end position="367"/>
    </location>
</feature>
<gene>
    <name evidence="3" type="ORF">ACFQ14_07420</name>
</gene>
<dbReference type="InterPro" id="IPR013783">
    <property type="entry name" value="Ig-like_fold"/>
</dbReference>
<dbReference type="InterPro" id="IPR051172">
    <property type="entry name" value="Chlamydia_OmcB"/>
</dbReference>
<feature type="domain" description="DUF7507" evidence="2">
    <location>
        <begin position="501"/>
        <end position="601"/>
    </location>
</feature>
<accession>A0ABW3FG34</accession>
<dbReference type="EMBL" id="JBHTJV010000004">
    <property type="protein sequence ID" value="MFD0916230.1"/>
    <property type="molecule type" value="Genomic_DNA"/>
</dbReference>
<evidence type="ECO:0000313" key="4">
    <source>
        <dbReference type="Proteomes" id="UP001597101"/>
    </source>
</evidence>